<protein>
    <submittedName>
        <fullName evidence="2">Uncharacterized protein</fullName>
    </submittedName>
</protein>
<sequence>MKKLLKIVLKLLVFTLVLFLIDLYVLRGYYSSPLISKLYSPSGIEKKPDALSIQVTKKGKVFHIDFKNSSIKPFIVWTYRWKAFFPVNDSIFSSHYRLKADFPKYQNEYNYGLDCGTGAGTFSITPFECFSYQLKEKDLLKYYYMGAYHQHNKKGDTINDLIYNKPLLVVHPRKNTFKIFPRKDLTKRDSINVQLYLPVFSYNHQDLHYVKSNYFKLPYSKMIDQLIKEKSEVFQQVYD</sequence>
<keyword evidence="1" id="KW-1133">Transmembrane helix</keyword>
<dbReference type="RefSeq" id="WP_348715260.1">
    <property type="nucleotide sequence ID" value="NZ_CAXJIO010000010.1"/>
</dbReference>
<evidence type="ECO:0000313" key="3">
    <source>
        <dbReference type="Proteomes" id="UP001497527"/>
    </source>
</evidence>
<proteinExistence type="predicted"/>
<feature type="transmembrane region" description="Helical" evidence="1">
    <location>
        <begin position="7"/>
        <end position="26"/>
    </location>
</feature>
<keyword evidence="1" id="KW-0472">Membrane</keyword>
<name>A0ABM9P7M4_9FLAO</name>
<gene>
    <name evidence="2" type="ORF">T190423A01A_10141</name>
</gene>
<evidence type="ECO:0000313" key="2">
    <source>
        <dbReference type="EMBL" id="CAL2101578.1"/>
    </source>
</evidence>
<reference evidence="2 3" key="1">
    <citation type="submission" date="2024-05" db="EMBL/GenBank/DDBJ databases">
        <authorList>
            <person name="Duchaud E."/>
        </authorList>
    </citation>
    <scope>NUCLEOTIDE SEQUENCE [LARGE SCALE GENOMIC DNA]</scope>
    <source>
        <strain evidence="2">Ena-SAMPLE-TAB-13-05-2024-13:56:06:370-140308</strain>
    </source>
</reference>
<accession>A0ABM9P7M4</accession>
<organism evidence="2 3">
    <name type="scientific">Tenacibaculum polynesiense</name>
    <dbReference type="NCBI Taxonomy" id="3137857"/>
    <lineage>
        <taxon>Bacteria</taxon>
        <taxon>Pseudomonadati</taxon>
        <taxon>Bacteroidota</taxon>
        <taxon>Flavobacteriia</taxon>
        <taxon>Flavobacteriales</taxon>
        <taxon>Flavobacteriaceae</taxon>
        <taxon>Tenacibaculum</taxon>
    </lineage>
</organism>
<comment type="caution">
    <text evidence="2">The sequence shown here is derived from an EMBL/GenBank/DDBJ whole genome shotgun (WGS) entry which is preliminary data.</text>
</comment>
<dbReference type="Proteomes" id="UP001497527">
    <property type="component" value="Unassembled WGS sequence"/>
</dbReference>
<dbReference type="EMBL" id="CAXJIO010000010">
    <property type="protein sequence ID" value="CAL2101578.1"/>
    <property type="molecule type" value="Genomic_DNA"/>
</dbReference>
<keyword evidence="3" id="KW-1185">Reference proteome</keyword>
<keyword evidence="1" id="KW-0812">Transmembrane</keyword>
<evidence type="ECO:0000256" key="1">
    <source>
        <dbReference type="SAM" id="Phobius"/>
    </source>
</evidence>